<evidence type="ECO:0000313" key="4">
    <source>
        <dbReference type="EMBL" id="MDA8483592.1"/>
    </source>
</evidence>
<name>A0ABT4Y411_METRE</name>
<evidence type="ECO:0000259" key="3">
    <source>
        <dbReference type="Pfam" id="PF17482"/>
    </source>
</evidence>
<dbReference type="InterPro" id="IPR007067">
    <property type="entry name" value="Tail_sheath"/>
</dbReference>
<comment type="caution">
    <text evidence="4">The sequence shown here is derived from an EMBL/GenBank/DDBJ whole genome shotgun (WGS) entry which is preliminary data.</text>
</comment>
<feature type="domain" description="Tail sheath protein subtilisin-like" evidence="2">
    <location>
        <begin position="207"/>
        <end position="366"/>
    </location>
</feature>
<evidence type="ECO:0000259" key="2">
    <source>
        <dbReference type="Pfam" id="PF04984"/>
    </source>
</evidence>
<evidence type="ECO:0000313" key="5">
    <source>
        <dbReference type="Proteomes" id="UP001211689"/>
    </source>
</evidence>
<keyword evidence="5" id="KW-1185">Reference proteome</keyword>
<dbReference type="Proteomes" id="UP001211689">
    <property type="component" value="Unassembled WGS sequence"/>
</dbReference>
<protein>
    <submittedName>
        <fullName evidence="4">Phage tail sheath subtilisin-like domain-containing protein</fullName>
    </submittedName>
</protein>
<dbReference type="InterPro" id="IPR035089">
    <property type="entry name" value="Phage_sheath_subtilisin"/>
</dbReference>
<dbReference type="Pfam" id="PF04984">
    <property type="entry name" value="Phage_sheath_1"/>
    <property type="match status" value="1"/>
</dbReference>
<evidence type="ECO:0000256" key="1">
    <source>
        <dbReference type="ARBA" id="ARBA00008005"/>
    </source>
</evidence>
<organism evidence="4 5">
    <name type="scientific">Metapseudomonas resinovorans</name>
    <name type="common">Pseudomonas resinovorans</name>
    <dbReference type="NCBI Taxonomy" id="53412"/>
    <lineage>
        <taxon>Bacteria</taxon>
        <taxon>Pseudomonadati</taxon>
        <taxon>Pseudomonadota</taxon>
        <taxon>Gammaproteobacteria</taxon>
        <taxon>Pseudomonadales</taxon>
        <taxon>Pseudomonadaceae</taxon>
        <taxon>Metapseudomonas</taxon>
    </lineage>
</organism>
<proteinExistence type="inferred from homology"/>
<dbReference type="EMBL" id="JANEWF010000009">
    <property type="protein sequence ID" value="MDA8483592.1"/>
    <property type="molecule type" value="Genomic_DNA"/>
</dbReference>
<dbReference type="RefSeq" id="WP_271470771.1">
    <property type="nucleotide sequence ID" value="NZ_JANEWF010000009.1"/>
</dbReference>
<dbReference type="Pfam" id="PF17482">
    <property type="entry name" value="Phage_sheath_1C"/>
    <property type="match status" value="1"/>
</dbReference>
<gene>
    <name evidence="4" type="ORF">NNO07_10960</name>
</gene>
<accession>A0ABT4Y411</accession>
<comment type="similarity">
    <text evidence="1">Belongs to the myoviridae tail sheath protein family.</text>
</comment>
<reference evidence="4 5" key="1">
    <citation type="submission" date="2022-07" db="EMBL/GenBank/DDBJ databases">
        <title>Genome Analysis of Selected Gammaproteobacteria from Nigerian Food snails.</title>
        <authorList>
            <person name="Okafor A.C."/>
        </authorList>
    </citation>
    <scope>NUCLEOTIDE SEQUENCE [LARGE SCALE GENOMIC DNA]</scope>
    <source>
        <strain evidence="4 5">Awg 2</strain>
    </source>
</reference>
<sequence length="490" mass="52819">MAISFNQIPNDLRVPLVSIEIDNTGAVQGTPALAWKILVLGQRTTSGTQPAGQAVRVTKASQAEQLFGADSMLADMFRKGKAANSYIETWAIALDDNPAGAAASMTITVDSAATGAGTLYLLIGGEQVSVGVASGDTAENIAQAIIATVNANPRLPVSAAQDADPATVKLTCVWAGLTGNDIDVRLNYYSGESTPPGVTLTIGSMAGGTANPDIVDALAAFGDEWWNSIVMPYTDTANLNALEQELLSRWGPLRMIDAITFSAYRGSHAATGTFGNGRNGFLMSCMGTNLAPQPAYLWAMVYGVIGSQSLSIDPARPLQTLVLPGILPPAKSDRWDLPENNLLLHDGIATHEVGPGDVVQIQREISLYQKDSFGLPDESYLDINTPATLSYIRYATRTRIQQRFPRHKLADDGTRFAPGQAVVTPSIIRNQLLALFTELEEKGLVENFERYKETLIVERNADNRNRLDVLSHPDLVNQFRLMAMQIQFVL</sequence>
<dbReference type="InterPro" id="IPR020287">
    <property type="entry name" value="Tail_sheath_C"/>
</dbReference>
<feature type="domain" description="Tail sheath protein C-terminal" evidence="3">
    <location>
        <begin position="377"/>
        <end position="488"/>
    </location>
</feature>
<dbReference type="PIRSF" id="PIRSF007349">
    <property type="entry name" value="Tsp_L"/>
    <property type="match status" value="1"/>
</dbReference>